<proteinExistence type="predicted"/>
<evidence type="ECO:0000313" key="1">
    <source>
        <dbReference type="EMBL" id="AXA52558.1"/>
    </source>
</evidence>
<dbReference type="EMBL" id="MH213244">
    <property type="protein sequence ID" value="AXA52558.1"/>
    <property type="molecule type" value="Genomic_RNA"/>
</dbReference>
<reference evidence="1" key="1">
    <citation type="journal article" date="2018" name="J. Gen. Virol.">
        <title>Viruses of invasive Argentine ants from the European Main supercolony: characterization, interactions and evolution.</title>
        <authorList>
            <person name="Viljakainen L."/>
            <person name="Holmberg I."/>
            <person name="Abril S."/>
            <person name="Jurvansuu J."/>
        </authorList>
    </citation>
    <scope>NUCLEOTIDE SEQUENCE</scope>
    <source>
        <strain evidence="1">11CAT05R</strain>
    </source>
</reference>
<accession>A0A2Z4Z4D3</accession>
<protein>
    <submittedName>
        <fullName evidence="1">Uncharacterized protein</fullName>
    </submittedName>
</protein>
<sequence length="133" mass="14707">MFTTYTRSLVTLVPPVTSVVLGGLAYKQRQEIISLRKQLESMRRSETQWAVPSPMSAVRAVTPYVPSQERLAGAASSALHASWSVLRYTGCIAHGTYGSLKSKIPTISLRWESSEPTSNATCQEQVKQNSYQK</sequence>
<organism evidence="1">
    <name type="scientific">Linepithema humile C virus 1</name>
    <dbReference type="NCBI Taxonomy" id="2259784"/>
    <lineage>
        <taxon>Viruses</taxon>
        <taxon>Riboviria</taxon>
    </lineage>
</organism>
<name>A0A2Z4Z4D3_9VIRU</name>